<dbReference type="AlphaFoldDB" id="A0A9Q7ZP83"/>
<organism evidence="2 3">
    <name type="scientific">Citrobacter youngae</name>
    <dbReference type="NCBI Taxonomy" id="133448"/>
    <lineage>
        <taxon>Bacteria</taxon>
        <taxon>Pseudomonadati</taxon>
        <taxon>Pseudomonadota</taxon>
        <taxon>Gammaproteobacteria</taxon>
        <taxon>Enterobacterales</taxon>
        <taxon>Enterobacteriaceae</taxon>
        <taxon>Citrobacter</taxon>
        <taxon>Citrobacter freundii complex</taxon>
    </lineage>
</organism>
<protein>
    <submittedName>
        <fullName evidence="2">Uncharacterized protein</fullName>
    </submittedName>
</protein>
<feature type="region of interest" description="Disordered" evidence="1">
    <location>
        <begin position="65"/>
        <end position="86"/>
    </location>
</feature>
<gene>
    <name evidence="2" type="ORF">NCTC8782_03203</name>
</gene>
<evidence type="ECO:0000256" key="1">
    <source>
        <dbReference type="SAM" id="MobiDB-lite"/>
    </source>
</evidence>
<feature type="compositionally biased region" description="Basic and acidic residues" evidence="1">
    <location>
        <begin position="65"/>
        <end position="80"/>
    </location>
</feature>
<comment type="caution">
    <text evidence="2">The sequence shown here is derived from an EMBL/GenBank/DDBJ whole genome shotgun (WGS) entry which is preliminary data.</text>
</comment>
<dbReference type="Proteomes" id="UP000255286">
    <property type="component" value="Unassembled WGS sequence"/>
</dbReference>
<dbReference type="EMBL" id="UIGT01000001">
    <property type="protein sequence ID" value="SUX80605.1"/>
    <property type="molecule type" value="Genomic_DNA"/>
</dbReference>
<sequence>MARTARPLRHIAAGRNSLFDDCLMALCLSGNAILLAGCGVAPPSGIGCSLRRPAYKLFHFKAQHGERSKVSGNTCHHDGHQTQQTP</sequence>
<proteinExistence type="predicted"/>
<evidence type="ECO:0000313" key="2">
    <source>
        <dbReference type="EMBL" id="SUX80605.1"/>
    </source>
</evidence>
<reference evidence="2 3" key="1">
    <citation type="submission" date="2018-06" db="EMBL/GenBank/DDBJ databases">
        <authorList>
            <consortium name="Pathogen Informatics"/>
            <person name="Doyle S."/>
        </authorList>
    </citation>
    <scope>NUCLEOTIDE SEQUENCE [LARGE SCALE GENOMIC DNA]</scope>
    <source>
        <strain evidence="2 3">NCTC8782</strain>
    </source>
</reference>
<accession>A0A9Q7ZP83</accession>
<name>A0A9Q7ZP83_9ENTR</name>
<evidence type="ECO:0000313" key="3">
    <source>
        <dbReference type="Proteomes" id="UP000255286"/>
    </source>
</evidence>